<proteinExistence type="predicted"/>
<organism evidence="2">
    <name type="scientific">hydrothermal vent metagenome</name>
    <dbReference type="NCBI Taxonomy" id="652676"/>
    <lineage>
        <taxon>unclassified sequences</taxon>
        <taxon>metagenomes</taxon>
        <taxon>ecological metagenomes</taxon>
    </lineage>
</organism>
<evidence type="ECO:0000256" key="1">
    <source>
        <dbReference type="ARBA" id="ARBA00022729"/>
    </source>
</evidence>
<accession>A0A3B0U2S1</accession>
<name>A0A3B0U2S1_9ZZZZ</name>
<dbReference type="PANTHER" id="PTHR30006:SF25">
    <property type="entry name" value="PHOSPHOGLYCERATE TRANSPORT REGULATORY PROTEIN PGTC"/>
    <property type="match status" value="1"/>
</dbReference>
<dbReference type="Gene3D" id="3.40.190.10">
    <property type="entry name" value="Periplasmic binding protein-like II"/>
    <property type="match status" value="2"/>
</dbReference>
<reference evidence="2" key="1">
    <citation type="submission" date="2018-06" db="EMBL/GenBank/DDBJ databases">
        <authorList>
            <person name="Zhirakovskaya E."/>
        </authorList>
    </citation>
    <scope>NUCLEOTIDE SEQUENCE</scope>
</reference>
<dbReference type="Pfam" id="PF13343">
    <property type="entry name" value="SBP_bac_6"/>
    <property type="match status" value="1"/>
</dbReference>
<dbReference type="EMBL" id="UOEM01000118">
    <property type="protein sequence ID" value="VAW18729.1"/>
    <property type="molecule type" value="Genomic_DNA"/>
</dbReference>
<keyword evidence="1" id="KW-0732">Signal</keyword>
<dbReference type="SUPFAM" id="SSF53850">
    <property type="entry name" value="Periplasmic binding protein-like II"/>
    <property type="match status" value="1"/>
</dbReference>
<dbReference type="PANTHER" id="PTHR30006">
    <property type="entry name" value="THIAMINE-BINDING PERIPLASMIC PROTEIN-RELATED"/>
    <property type="match status" value="1"/>
</dbReference>
<dbReference type="GO" id="GO:0030288">
    <property type="term" value="C:outer membrane-bounded periplasmic space"/>
    <property type="evidence" value="ECO:0007669"/>
    <property type="project" value="TreeGrafter"/>
</dbReference>
<gene>
    <name evidence="2" type="ORF">MNBD_ALPHA09-1618</name>
</gene>
<dbReference type="AlphaFoldDB" id="A0A3B0U2S1"/>
<protein>
    <submittedName>
        <fullName evidence="2">Ferric iron ABC transporter, iron-binding protein</fullName>
    </submittedName>
</protein>
<sequence>MVVEVLGLVGNPVRLFGLIVACVLVVTGPFASNAAAVQLSGPLVIVTSFPAPLFTRFRQEFEALHPKVKIFIRSKKTSAAIAFIAERPSEAADLFWASAPDAFEVLKQSGSLLPAFRSSSEGSSIGGYPLNDPDGYYKGFAISGYGLMWNRPYLIRRGLPEPTGWSDLMDPRYAGHIGITAPSRSGTTHLIVETILQTSGWERGWAALSEIGGNLATITARSFGVMDGVRAGRFGIGPVVDFFALSARALGAPVDFVYPQGTSFLPANIAIVTRAANLDAARGFVEFLLSEAGQRLLLEPEISRLPVRPSIYADAPAGYPNPFDKTLVEKGIRFDSQLSRRRYHLVNALFDALVTYRIQGLRRTWAAIHRAEAALKEADNPELQAVAVRARRLASQVPVTGLLAADGAFTSVFTRRSPGLGVSARQLELQAEWRRFFAQSQGEALALATDISDRLAAGPGR</sequence>
<evidence type="ECO:0000313" key="2">
    <source>
        <dbReference type="EMBL" id="VAW18729.1"/>
    </source>
</evidence>